<comment type="caution">
    <text evidence="11">The sequence shown here is derived from an EMBL/GenBank/DDBJ whole genome shotgun (WGS) entry which is preliminary data.</text>
</comment>
<dbReference type="GO" id="GO:0004834">
    <property type="term" value="F:tryptophan synthase activity"/>
    <property type="evidence" value="ECO:0007669"/>
    <property type="project" value="UniProtKB-UniRule"/>
</dbReference>
<dbReference type="FunFam" id="3.20.20.70:FF:000037">
    <property type="entry name" value="Tryptophan synthase alpha chain"/>
    <property type="match status" value="1"/>
</dbReference>
<dbReference type="Pfam" id="PF00290">
    <property type="entry name" value="Trp_syntA"/>
    <property type="match status" value="1"/>
</dbReference>
<dbReference type="HAMAP" id="MF_00131">
    <property type="entry name" value="Trp_synth_alpha"/>
    <property type="match status" value="1"/>
</dbReference>
<evidence type="ECO:0000256" key="8">
    <source>
        <dbReference type="ARBA" id="ARBA00049047"/>
    </source>
</evidence>
<name>A0AAW7ZGY2_9FIRM</name>
<gene>
    <name evidence="9 11" type="primary">trpA</name>
    <name evidence="11" type="ORF">P6N53_14825</name>
</gene>
<keyword evidence="6 9" id="KW-0057">Aromatic amino acid biosynthesis</keyword>
<dbReference type="InterPro" id="IPR002028">
    <property type="entry name" value="Trp_synthase_suA"/>
</dbReference>
<comment type="function">
    <text evidence="1 9">The alpha subunit is responsible for the aldol cleavage of indoleglycerol phosphate to indole and glyceraldehyde 3-phosphate.</text>
</comment>
<evidence type="ECO:0000256" key="5">
    <source>
        <dbReference type="ARBA" id="ARBA00022822"/>
    </source>
</evidence>
<keyword evidence="5 9" id="KW-0822">Tryptophan biosynthesis</keyword>
<dbReference type="InterPro" id="IPR011060">
    <property type="entry name" value="RibuloseP-bd_barrel"/>
</dbReference>
<evidence type="ECO:0000256" key="6">
    <source>
        <dbReference type="ARBA" id="ARBA00023141"/>
    </source>
</evidence>
<dbReference type="InterPro" id="IPR013785">
    <property type="entry name" value="Aldolase_TIM"/>
</dbReference>
<proteinExistence type="inferred from homology"/>
<evidence type="ECO:0000256" key="4">
    <source>
        <dbReference type="ARBA" id="ARBA00022605"/>
    </source>
</evidence>
<dbReference type="AlphaFoldDB" id="A0AAW7ZGY2"/>
<dbReference type="PROSITE" id="PS00167">
    <property type="entry name" value="TRP_SYNTHASE_ALPHA"/>
    <property type="match status" value="1"/>
</dbReference>
<dbReference type="NCBIfam" id="TIGR00262">
    <property type="entry name" value="trpA"/>
    <property type="match status" value="1"/>
</dbReference>
<keyword evidence="4 9" id="KW-0028">Amino-acid biosynthesis</keyword>
<evidence type="ECO:0000256" key="9">
    <source>
        <dbReference type="HAMAP-Rule" id="MF_00131"/>
    </source>
</evidence>
<evidence type="ECO:0000313" key="12">
    <source>
        <dbReference type="Proteomes" id="UP001172911"/>
    </source>
</evidence>
<comment type="subunit">
    <text evidence="3 9">Tetramer of two alpha and two beta chains.</text>
</comment>
<sequence length="265" mass="27788">MTGEKRLEVRFNQLKQRGEKALVTYLTAGDPDLETTGQLVIAMDRAGADIIELGVPFSDPVADGPVIQRASNRALSAGVNLKNILDLVAGLSPRVNAPLVLMTYYNPLLQYGLDDFCSEGAKAGVAGVIVPDLPVEEAETLLSYAKAQGLAFIPLAAPTSGGQRLAKIAARASGFIYCVTVTGITGTVQDVTNDIGRLAKEVKGYSSLPAVAGFGIATPEQAKSVASFCNGVVVGSAFVKLVEEKGKDSLSDIYELTTLLKEALI</sequence>
<keyword evidence="12" id="KW-1185">Reference proteome</keyword>
<organism evidence="11 12">
    <name type="scientific">Desulforamulus aquiferis</name>
    <dbReference type="NCBI Taxonomy" id="1397668"/>
    <lineage>
        <taxon>Bacteria</taxon>
        <taxon>Bacillati</taxon>
        <taxon>Bacillota</taxon>
        <taxon>Clostridia</taxon>
        <taxon>Eubacteriales</taxon>
        <taxon>Peptococcaceae</taxon>
        <taxon>Desulforamulus</taxon>
    </lineage>
</organism>
<comment type="similarity">
    <text evidence="9 10">Belongs to the TrpA family.</text>
</comment>
<evidence type="ECO:0000256" key="10">
    <source>
        <dbReference type="RuleBase" id="RU003662"/>
    </source>
</evidence>
<dbReference type="RefSeq" id="WP_304544482.1">
    <property type="nucleotide sequence ID" value="NZ_JARPTC010000021.1"/>
</dbReference>
<evidence type="ECO:0000256" key="2">
    <source>
        <dbReference type="ARBA" id="ARBA00004733"/>
    </source>
</evidence>
<evidence type="ECO:0000256" key="3">
    <source>
        <dbReference type="ARBA" id="ARBA00011270"/>
    </source>
</evidence>
<dbReference type="Proteomes" id="UP001172911">
    <property type="component" value="Unassembled WGS sequence"/>
</dbReference>
<feature type="active site" description="Proton acceptor" evidence="9">
    <location>
        <position position="52"/>
    </location>
</feature>
<comment type="pathway">
    <text evidence="2 9">Amino-acid biosynthesis; L-tryptophan biosynthesis; L-tryptophan from chorismate: step 5/5.</text>
</comment>
<evidence type="ECO:0000313" key="11">
    <source>
        <dbReference type="EMBL" id="MDO7788500.1"/>
    </source>
</evidence>
<dbReference type="GO" id="GO:0005829">
    <property type="term" value="C:cytosol"/>
    <property type="evidence" value="ECO:0007669"/>
    <property type="project" value="TreeGrafter"/>
</dbReference>
<dbReference type="EMBL" id="JARPTC010000021">
    <property type="protein sequence ID" value="MDO7788500.1"/>
    <property type="molecule type" value="Genomic_DNA"/>
</dbReference>
<evidence type="ECO:0000256" key="1">
    <source>
        <dbReference type="ARBA" id="ARBA00003365"/>
    </source>
</evidence>
<reference evidence="11" key="1">
    <citation type="journal article" date="2023" name="J. Hazard. Mater.">
        <title>Anaerobic biodegradation of pyrene and benzo[a]pyrene by a new sulfate-reducing Desulforamulus aquiferis strain DSA.</title>
        <authorList>
            <person name="Zhang Z."/>
            <person name="Sun J."/>
            <person name="Gong X."/>
            <person name="Wang C."/>
            <person name="Wang H."/>
        </authorList>
    </citation>
    <scope>NUCLEOTIDE SEQUENCE</scope>
    <source>
        <strain evidence="11">DSA</strain>
    </source>
</reference>
<dbReference type="Gene3D" id="3.20.20.70">
    <property type="entry name" value="Aldolase class I"/>
    <property type="match status" value="1"/>
</dbReference>
<evidence type="ECO:0000256" key="7">
    <source>
        <dbReference type="ARBA" id="ARBA00023239"/>
    </source>
</evidence>
<dbReference type="SUPFAM" id="SSF51366">
    <property type="entry name" value="Ribulose-phoshate binding barrel"/>
    <property type="match status" value="1"/>
</dbReference>
<dbReference type="InterPro" id="IPR018204">
    <property type="entry name" value="Trp_synthase_alpha_AS"/>
</dbReference>
<comment type="catalytic activity">
    <reaction evidence="8 9">
        <text>(1S,2R)-1-C-(indol-3-yl)glycerol 3-phosphate + L-serine = D-glyceraldehyde 3-phosphate + L-tryptophan + H2O</text>
        <dbReference type="Rhea" id="RHEA:10532"/>
        <dbReference type="ChEBI" id="CHEBI:15377"/>
        <dbReference type="ChEBI" id="CHEBI:33384"/>
        <dbReference type="ChEBI" id="CHEBI:57912"/>
        <dbReference type="ChEBI" id="CHEBI:58866"/>
        <dbReference type="ChEBI" id="CHEBI:59776"/>
        <dbReference type="EC" id="4.2.1.20"/>
    </reaction>
</comment>
<keyword evidence="7 9" id="KW-0456">Lyase</keyword>
<protein>
    <recommendedName>
        <fullName evidence="9">Tryptophan synthase alpha chain</fullName>
        <ecNumber evidence="9">4.2.1.20</ecNumber>
    </recommendedName>
</protein>
<dbReference type="EC" id="4.2.1.20" evidence="9"/>
<dbReference type="PANTHER" id="PTHR43406:SF1">
    <property type="entry name" value="TRYPTOPHAN SYNTHASE ALPHA CHAIN, CHLOROPLASTIC"/>
    <property type="match status" value="1"/>
</dbReference>
<feature type="active site" description="Proton acceptor" evidence="9">
    <location>
        <position position="63"/>
    </location>
</feature>
<dbReference type="CDD" id="cd04724">
    <property type="entry name" value="Tryptophan_synthase_alpha"/>
    <property type="match status" value="1"/>
</dbReference>
<dbReference type="PANTHER" id="PTHR43406">
    <property type="entry name" value="TRYPTOPHAN SYNTHASE, ALPHA CHAIN"/>
    <property type="match status" value="1"/>
</dbReference>
<reference evidence="11" key="2">
    <citation type="submission" date="2023-03" db="EMBL/GenBank/DDBJ databases">
        <authorList>
            <person name="Zhang Z."/>
        </authorList>
    </citation>
    <scope>NUCLEOTIDE SEQUENCE</scope>
    <source>
        <strain evidence="11">DSA</strain>
    </source>
</reference>
<accession>A0AAW7ZGY2</accession>